<dbReference type="STRING" id="266117.Rxyl_1999"/>
<dbReference type="Proteomes" id="UP000006637">
    <property type="component" value="Chromosome"/>
</dbReference>
<dbReference type="CDD" id="cd08561">
    <property type="entry name" value="GDPD_cytoplasmic_ScUgpQ2_like"/>
    <property type="match status" value="1"/>
</dbReference>
<feature type="domain" description="GP-PDE" evidence="1">
    <location>
        <begin position="20"/>
        <end position="271"/>
    </location>
</feature>
<dbReference type="AlphaFoldDB" id="Q1AUI2"/>
<dbReference type="InterPro" id="IPR030395">
    <property type="entry name" value="GP_PDE_dom"/>
</dbReference>
<keyword evidence="3" id="KW-1185">Reference proteome</keyword>
<dbReference type="eggNOG" id="COG0584">
    <property type="taxonomic scope" value="Bacteria"/>
</dbReference>
<dbReference type="InterPro" id="IPR017946">
    <property type="entry name" value="PLC-like_Pdiesterase_TIM-brl"/>
</dbReference>
<dbReference type="GO" id="GO:0008081">
    <property type="term" value="F:phosphoric diester hydrolase activity"/>
    <property type="evidence" value="ECO:0007669"/>
    <property type="project" value="InterPro"/>
</dbReference>
<dbReference type="PANTHER" id="PTHR46211">
    <property type="entry name" value="GLYCEROPHOSPHORYL DIESTER PHOSPHODIESTERASE"/>
    <property type="match status" value="1"/>
</dbReference>
<evidence type="ECO:0000313" key="3">
    <source>
        <dbReference type="Proteomes" id="UP000006637"/>
    </source>
</evidence>
<dbReference type="SUPFAM" id="SSF51695">
    <property type="entry name" value="PLC-like phosphodiesterases"/>
    <property type="match status" value="1"/>
</dbReference>
<dbReference type="PROSITE" id="PS51704">
    <property type="entry name" value="GP_PDE"/>
    <property type="match status" value="1"/>
</dbReference>
<protein>
    <submittedName>
        <fullName evidence="2">Glycerophosphoryl diester phosphodiesterase</fullName>
    </submittedName>
</protein>
<dbReference type="KEGG" id="rxy:Rxyl_1999"/>
<name>Q1AUI2_RUBXD</name>
<sequence length="276" mass="30267">MCANVLCGMAAQEGPGVFWPVNFAHRGASARAPENTLEAFRLGVEAGAGGLEMDLHMTRDGEIVVIHDHTVDRTTDGSGAVREMSLRELRRLDAGYRFSPDGGRSHPYRGRGLRVPTLREVYEAFPRAAVNMEIKEPVPGIERRVLEVIDGAGARGRTLVAAFDHGIVRRFREASGGEVATSASRLEVVAFYALVRLGLWRFARPGYAALQIPVRRRGIELITPSLVAAAHALGVRVDAWTINEPEEMRRLLGLGVDVVMTDRPEELEKVLRAGRV</sequence>
<organism evidence="2 3">
    <name type="scientific">Rubrobacter xylanophilus (strain DSM 9941 / JCM 11954 / NBRC 16129 / PRD-1)</name>
    <dbReference type="NCBI Taxonomy" id="266117"/>
    <lineage>
        <taxon>Bacteria</taxon>
        <taxon>Bacillati</taxon>
        <taxon>Actinomycetota</taxon>
        <taxon>Rubrobacteria</taxon>
        <taxon>Rubrobacterales</taxon>
        <taxon>Rubrobacteraceae</taxon>
        <taxon>Rubrobacter</taxon>
    </lineage>
</organism>
<reference evidence="2 3" key="1">
    <citation type="submission" date="2006-06" db="EMBL/GenBank/DDBJ databases">
        <title>Complete sequence of Rubrobacter xylanophilus DSM 9941.</title>
        <authorList>
            <consortium name="US DOE Joint Genome Institute"/>
            <person name="Copeland A."/>
            <person name="Lucas S."/>
            <person name="Lapidus A."/>
            <person name="Barry K."/>
            <person name="Detter J.C."/>
            <person name="Glavina del Rio T."/>
            <person name="Hammon N."/>
            <person name="Israni S."/>
            <person name="Dalin E."/>
            <person name="Tice H."/>
            <person name="Pitluck S."/>
            <person name="Munk A.C."/>
            <person name="Brettin T."/>
            <person name="Bruce D."/>
            <person name="Han C."/>
            <person name="Tapia R."/>
            <person name="Gilna P."/>
            <person name="Schmutz J."/>
            <person name="Larimer F."/>
            <person name="Land M."/>
            <person name="Hauser L."/>
            <person name="Kyrpides N."/>
            <person name="Lykidis A."/>
            <person name="da Costa M.S."/>
            <person name="Rainey F.A."/>
            <person name="Empadinhas N."/>
            <person name="Jolivet E."/>
            <person name="Battista J.R."/>
            <person name="Richardson P."/>
        </authorList>
    </citation>
    <scope>NUCLEOTIDE SEQUENCE [LARGE SCALE GENOMIC DNA]</scope>
    <source>
        <strain evidence="3">DSM 9941 / NBRC 16129 / PRD-1</strain>
    </source>
</reference>
<dbReference type="Pfam" id="PF03009">
    <property type="entry name" value="GDPD"/>
    <property type="match status" value="1"/>
</dbReference>
<evidence type="ECO:0000313" key="2">
    <source>
        <dbReference type="EMBL" id="ABG04946.1"/>
    </source>
</evidence>
<dbReference type="HOGENOM" id="CLU_030006_3_6_11"/>
<dbReference type="EMBL" id="CP000386">
    <property type="protein sequence ID" value="ABG04946.1"/>
    <property type="molecule type" value="Genomic_DNA"/>
</dbReference>
<gene>
    <name evidence="2" type="ordered locus">Rxyl_1999</name>
</gene>
<dbReference type="PhylomeDB" id="Q1AUI2"/>
<dbReference type="GO" id="GO:0006629">
    <property type="term" value="P:lipid metabolic process"/>
    <property type="evidence" value="ECO:0007669"/>
    <property type="project" value="InterPro"/>
</dbReference>
<accession>Q1AUI2</accession>
<evidence type="ECO:0000259" key="1">
    <source>
        <dbReference type="PROSITE" id="PS51704"/>
    </source>
</evidence>
<dbReference type="PANTHER" id="PTHR46211:SF14">
    <property type="entry name" value="GLYCEROPHOSPHODIESTER PHOSPHODIESTERASE"/>
    <property type="match status" value="1"/>
</dbReference>
<dbReference type="Gene3D" id="3.20.20.190">
    <property type="entry name" value="Phosphatidylinositol (PI) phosphodiesterase"/>
    <property type="match status" value="1"/>
</dbReference>
<proteinExistence type="predicted"/>